<dbReference type="GO" id="GO:0003341">
    <property type="term" value="P:cilium movement"/>
    <property type="evidence" value="ECO:0000318"/>
    <property type="project" value="GO_Central"/>
</dbReference>
<dbReference type="SUPFAM" id="SSF48371">
    <property type="entry name" value="ARM repeat"/>
    <property type="match status" value="1"/>
</dbReference>
<dbReference type="InterPro" id="IPR011989">
    <property type="entry name" value="ARM-like"/>
</dbReference>
<feature type="domain" description="Dynein axonemal assembly factor 5 HEAT-repeat" evidence="2">
    <location>
        <begin position="321"/>
        <end position="515"/>
    </location>
</feature>
<dbReference type="InterPro" id="IPR021133">
    <property type="entry name" value="HEAT_type_2"/>
</dbReference>
<keyword evidence="5" id="KW-1185">Reference proteome</keyword>
<gene>
    <name evidence="4" type="primary">LOC100177605</name>
</gene>
<dbReference type="PANTHER" id="PTHR16216:SF2">
    <property type="entry name" value="DYNEIN AXONEMAL ASSEMBLY FACTOR 5"/>
    <property type="match status" value="1"/>
</dbReference>
<dbReference type="InterPro" id="IPR057978">
    <property type="entry name" value="TPR_DAAF5"/>
</dbReference>
<dbReference type="PROSITE" id="PS50077">
    <property type="entry name" value="HEAT_REPEAT"/>
    <property type="match status" value="1"/>
</dbReference>
<evidence type="ECO:0000313" key="4">
    <source>
        <dbReference type="Ensembl" id="ENSCINP00000013329.3"/>
    </source>
</evidence>
<dbReference type="Proteomes" id="UP000008144">
    <property type="component" value="Chromosome 3"/>
</dbReference>
<dbReference type="InterPro" id="IPR056497">
    <property type="entry name" value="HEAT_DAAF5"/>
</dbReference>
<proteinExistence type="predicted"/>
<dbReference type="InterPro" id="IPR052623">
    <property type="entry name" value="DAAF5"/>
</dbReference>
<dbReference type="AlphaFoldDB" id="F6Q2F8"/>
<dbReference type="FunCoup" id="F6Q2F8">
    <property type="interactions" value="23"/>
</dbReference>
<reference evidence="4" key="3">
    <citation type="submission" date="2025-08" db="UniProtKB">
        <authorList>
            <consortium name="Ensembl"/>
        </authorList>
    </citation>
    <scope>IDENTIFICATION</scope>
</reference>
<dbReference type="Pfam" id="PF24573">
    <property type="entry name" value="HEAT_DAAF5"/>
    <property type="match status" value="1"/>
</dbReference>
<reference evidence="5" key="1">
    <citation type="journal article" date="2002" name="Science">
        <title>The draft genome of Ciona intestinalis: insights into chordate and vertebrate origins.</title>
        <authorList>
            <person name="Dehal P."/>
            <person name="Satou Y."/>
            <person name="Campbell R.K."/>
            <person name="Chapman J."/>
            <person name="Degnan B."/>
            <person name="De Tomaso A."/>
            <person name="Davidson B."/>
            <person name="Di Gregorio A."/>
            <person name="Gelpke M."/>
            <person name="Goodstein D.M."/>
            <person name="Harafuji N."/>
            <person name="Hastings K.E."/>
            <person name="Ho I."/>
            <person name="Hotta K."/>
            <person name="Huang W."/>
            <person name="Kawashima T."/>
            <person name="Lemaire P."/>
            <person name="Martinez D."/>
            <person name="Meinertzhagen I.A."/>
            <person name="Necula S."/>
            <person name="Nonaka M."/>
            <person name="Putnam N."/>
            <person name="Rash S."/>
            <person name="Saiga H."/>
            <person name="Satake M."/>
            <person name="Terry A."/>
            <person name="Yamada L."/>
            <person name="Wang H.G."/>
            <person name="Awazu S."/>
            <person name="Azumi K."/>
            <person name="Boore J."/>
            <person name="Branno M."/>
            <person name="Chin-Bow S."/>
            <person name="DeSantis R."/>
            <person name="Doyle S."/>
            <person name="Francino P."/>
            <person name="Keys D.N."/>
            <person name="Haga S."/>
            <person name="Hayashi H."/>
            <person name="Hino K."/>
            <person name="Imai K.S."/>
            <person name="Inaba K."/>
            <person name="Kano S."/>
            <person name="Kobayashi K."/>
            <person name="Kobayashi M."/>
            <person name="Lee B.I."/>
            <person name="Makabe K.W."/>
            <person name="Manohar C."/>
            <person name="Matassi G."/>
            <person name="Medina M."/>
            <person name="Mochizuki Y."/>
            <person name="Mount S."/>
            <person name="Morishita T."/>
            <person name="Miura S."/>
            <person name="Nakayama A."/>
            <person name="Nishizaka S."/>
            <person name="Nomoto H."/>
            <person name="Ohta F."/>
            <person name="Oishi K."/>
            <person name="Rigoutsos I."/>
            <person name="Sano M."/>
            <person name="Sasaki A."/>
            <person name="Sasakura Y."/>
            <person name="Shoguchi E."/>
            <person name="Shin-i T."/>
            <person name="Spagnuolo A."/>
            <person name="Stainier D."/>
            <person name="Suzuki M.M."/>
            <person name="Tassy O."/>
            <person name="Takatori N."/>
            <person name="Tokuoka M."/>
            <person name="Yagi K."/>
            <person name="Yoshizaki F."/>
            <person name="Wada S."/>
            <person name="Zhang C."/>
            <person name="Hyatt P.D."/>
            <person name="Larimer F."/>
            <person name="Detter C."/>
            <person name="Doggett N."/>
            <person name="Glavina T."/>
            <person name="Hawkins T."/>
            <person name="Richardson P."/>
            <person name="Lucas S."/>
            <person name="Kohara Y."/>
            <person name="Levine M."/>
            <person name="Satoh N."/>
            <person name="Rokhsar D.S."/>
        </authorList>
    </citation>
    <scope>NUCLEOTIDE SEQUENCE [LARGE SCALE GENOMIC DNA]</scope>
</reference>
<organism evidence="4 5">
    <name type="scientific">Ciona intestinalis</name>
    <name type="common">Transparent sea squirt</name>
    <name type="synonym">Ascidia intestinalis</name>
    <dbReference type="NCBI Taxonomy" id="7719"/>
    <lineage>
        <taxon>Eukaryota</taxon>
        <taxon>Metazoa</taxon>
        <taxon>Chordata</taxon>
        <taxon>Tunicata</taxon>
        <taxon>Ascidiacea</taxon>
        <taxon>Phlebobranchia</taxon>
        <taxon>Cionidae</taxon>
        <taxon>Ciona</taxon>
    </lineage>
</organism>
<name>F6Q2F8_CIOIN</name>
<dbReference type="STRING" id="7719.ENSCINP00000013329"/>
<reference evidence="4" key="2">
    <citation type="journal article" date="2008" name="Genome Biol.">
        <title>Improved genome assembly and evidence-based global gene model set for the chordate Ciona intestinalis: new insight into intron and operon populations.</title>
        <authorList>
            <person name="Satou Y."/>
            <person name="Mineta K."/>
            <person name="Ogasawara M."/>
            <person name="Sasakura Y."/>
            <person name="Shoguchi E."/>
            <person name="Ueno K."/>
            <person name="Yamada L."/>
            <person name="Matsumoto J."/>
            <person name="Wasserscheid J."/>
            <person name="Dewar K."/>
            <person name="Wiley G.B."/>
            <person name="Macmil S.L."/>
            <person name="Roe B.A."/>
            <person name="Zeller R.W."/>
            <person name="Hastings K.E."/>
            <person name="Lemaire P."/>
            <person name="Lindquist E."/>
            <person name="Endo T."/>
            <person name="Hotta K."/>
            <person name="Inaba K."/>
        </authorList>
    </citation>
    <scope>NUCLEOTIDE SEQUENCE [LARGE SCALE GENOMIC DNA]</scope>
    <source>
        <strain evidence="4">wild type</strain>
    </source>
</reference>
<dbReference type="EMBL" id="EAAA01001812">
    <property type="status" value="NOT_ANNOTATED_CDS"/>
    <property type="molecule type" value="Genomic_DNA"/>
</dbReference>
<dbReference type="InParanoid" id="F6Q2F8"/>
<dbReference type="Ensembl" id="ENSCINT00000013329.3">
    <property type="protein sequence ID" value="ENSCINP00000013329.3"/>
    <property type="gene ID" value="ENSCING00000006485.3"/>
</dbReference>
<dbReference type="GO" id="GO:0036158">
    <property type="term" value="P:outer dynein arm assembly"/>
    <property type="evidence" value="ECO:0000318"/>
    <property type="project" value="GO_Central"/>
</dbReference>
<dbReference type="GO" id="GO:0005737">
    <property type="term" value="C:cytoplasm"/>
    <property type="evidence" value="ECO:0000318"/>
    <property type="project" value="GO_Central"/>
</dbReference>
<dbReference type="HOGENOM" id="CLU_010823_1_0_1"/>
<evidence type="ECO:0000259" key="3">
    <source>
        <dbReference type="Pfam" id="PF25757"/>
    </source>
</evidence>
<dbReference type="PANTHER" id="PTHR16216">
    <property type="entry name" value="DYNEIN ASSEMBLY FACTOR 5, AXONEMAL"/>
    <property type="match status" value="1"/>
</dbReference>
<sequence>MSGDSAEQNGFETKDSVCKLLQRHVNCLSDESKITRKRGLIDLRKETIDRHLGGMLLQEISIEVLKPTLKCLADSSEKNRELAANLISKYISILPSPEDTLAYVIPTLAQRLGQQEITEPSEELRLLVLQEILFPCVELSGKKIAGYLDEMIQILQQLIVDPYAEVRKTSCKLAGCLARSIPEYFHMQSESLIKPLMLSITHQHSKVRIAVIEATADVIQFGNGKNVDDVISHLAQRFFDQSAQVRMTVTRMIGRWLLELPDRYSFFYKFIPLILTSFSDEMPDIRIEARRLWHEAGMLYQEENEGDLKDKLDFAQPAPSLYPKGVDRPCLGCRELVHRNLSKLTTAIIRDLSDWVQDTRVKTSQLLYELLLHAEDYITQHMQPLMQALLKACADDQSVVVQSALKCCNLIGAFVNPEIFCKFLIQAVRMHQISPQPIMIIAAVIEGCSDEVLGEKLLEILSLLVDPEVCQASEKSEYHLALISCVNGITNVCQDRVSDISLQLFTLVITVIALSNSEDVLKQCDESLLNISESLGISVQDLYVRHTREVLDSMRSSYKEWTMYSVEQRIFDSLISRAGPVVGEVLEQVMPMLEVNLNPQKDPELRLKFFTLLSKLLMDTRQTLDSKKEFSSDHAETIITKMIAPNLIWKAGRTSAAVRTIAVATLWALLRSGLVLRDVGCKLFEALLPQLKSALDDDVKSTRLTTAKVLARFLHICGDSAEVDKILHNIYMELLKRLDDASDEIRIAVTKTWKQYFKCFNAATYDQSLYRAHLEAMYGGLLVHMDDPDTNIQVSVRDVLKEGGVLSPKTLLLEITKVRNKHRTSAYCDQLIKHFEKFYLPSLLKFA</sequence>
<dbReference type="Gene3D" id="1.25.10.10">
    <property type="entry name" value="Leucine-rich Repeat Variant"/>
    <property type="match status" value="2"/>
</dbReference>
<accession>F6Q2F8</accession>
<dbReference type="Pfam" id="PF25757">
    <property type="entry name" value="TPR_DNAAF5"/>
    <property type="match status" value="1"/>
</dbReference>
<evidence type="ECO:0000259" key="2">
    <source>
        <dbReference type="Pfam" id="PF24573"/>
    </source>
</evidence>
<evidence type="ECO:0000256" key="1">
    <source>
        <dbReference type="PROSITE-ProRule" id="PRU00103"/>
    </source>
</evidence>
<feature type="repeat" description="HEAT" evidence="1">
    <location>
        <begin position="687"/>
        <end position="725"/>
    </location>
</feature>
<dbReference type="GO" id="GO:0036159">
    <property type="term" value="P:inner dynein arm assembly"/>
    <property type="evidence" value="ECO:0000318"/>
    <property type="project" value="GO_Central"/>
</dbReference>
<protein>
    <submittedName>
        <fullName evidence="4">Dynein assembly factor 5, axonemal</fullName>
    </submittedName>
</protein>
<dbReference type="GeneTree" id="ENSGT00390000005666"/>
<dbReference type="GO" id="GO:0045505">
    <property type="term" value="F:dynein intermediate chain binding"/>
    <property type="evidence" value="ECO:0000318"/>
    <property type="project" value="GO_Central"/>
</dbReference>
<dbReference type="OMA" id="AFQGPWA"/>
<evidence type="ECO:0000313" key="5">
    <source>
        <dbReference type="Proteomes" id="UP000008144"/>
    </source>
</evidence>
<dbReference type="InterPro" id="IPR016024">
    <property type="entry name" value="ARM-type_fold"/>
</dbReference>
<feature type="domain" description="Dynein axonemal assembly factor 5 TPR repeats" evidence="3">
    <location>
        <begin position="27"/>
        <end position="311"/>
    </location>
</feature>
<reference evidence="4" key="4">
    <citation type="submission" date="2025-09" db="UniProtKB">
        <authorList>
            <consortium name="Ensembl"/>
        </authorList>
    </citation>
    <scope>IDENTIFICATION</scope>
</reference>